<comment type="caution">
    <text evidence="1">The sequence shown here is derived from an EMBL/GenBank/DDBJ whole genome shotgun (WGS) entry which is preliminary data.</text>
</comment>
<protein>
    <submittedName>
        <fullName evidence="1">Uncharacterized protein</fullName>
    </submittedName>
</protein>
<dbReference type="Proteomes" id="UP000269289">
    <property type="component" value="Unassembled WGS sequence"/>
</dbReference>
<keyword evidence="2" id="KW-1185">Reference proteome</keyword>
<gene>
    <name evidence="1" type="ORF">EBM89_10225</name>
</gene>
<accession>A0A3M2J5U3</accession>
<evidence type="ECO:0000313" key="1">
    <source>
        <dbReference type="EMBL" id="RMI09477.1"/>
    </source>
</evidence>
<sequence>MTTLPATLLLVTGLAACSSGPPTDASVEDYCGAMDAFWVSMESTEMADHVAAAEALADSGTPAGAPQQAVDTVAAMQTWLEGDRDDETAYFTAMSTDQRRAMTQMSMWAEMTCSTGEVADLEDHPMWEQRFGEDAGS</sequence>
<organism evidence="1 2">
    <name type="scientific">Cellulomonas triticagri</name>
    <dbReference type="NCBI Taxonomy" id="2483352"/>
    <lineage>
        <taxon>Bacteria</taxon>
        <taxon>Bacillati</taxon>
        <taxon>Actinomycetota</taxon>
        <taxon>Actinomycetes</taxon>
        <taxon>Micrococcales</taxon>
        <taxon>Cellulomonadaceae</taxon>
        <taxon>Cellulomonas</taxon>
    </lineage>
</organism>
<proteinExistence type="predicted"/>
<dbReference type="AlphaFoldDB" id="A0A3M2J5U3"/>
<dbReference type="EMBL" id="RFFI01000048">
    <property type="protein sequence ID" value="RMI09477.1"/>
    <property type="molecule type" value="Genomic_DNA"/>
</dbReference>
<evidence type="ECO:0000313" key="2">
    <source>
        <dbReference type="Proteomes" id="UP000269289"/>
    </source>
</evidence>
<reference evidence="1 2" key="1">
    <citation type="submission" date="2018-10" db="EMBL/GenBank/DDBJ databases">
        <title>Isolation, diversity and antifungal activity of actinobacteria from wheat.</title>
        <authorList>
            <person name="Han C."/>
        </authorList>
    </citation>
    <scope>NUCLEOTIDE SEQUENCE [LARGE SCALE GENOMIC DNA]</scope>
    <source>
        <strain evidence="1 2">NEAU-YY56</strain>
    </source>
</reference>
<name>A0A3M2J5U3_9CELL</name>